<name>A0A3N4HEL6_ASCIM</name>
<protein>
    <recommendedName>
        <fullName evidence="3">Fungal N-terminal domain-containing protein</fullName>
    </recommendedName>
</protein>
<dbReference type="Proteomes" id="UP000275078">
    <property type="component" value="Unassembled WGS sequence"/>
</dbReference>
<keyword evidence="2" id="KW-1185">Reference proteome</keyword>
<reference evidence="1 2" key="1">
    <citation type="journal article" date="2018" name="Nat. Ecol. Evol.">
        <title>Pezizomycetes genomes reveal the molecular basis of ectomycorrhizal truffle lifestyle.</title>
        <authorList>
            <person name="Murat C."/>
            <person name="Payen T."/>
            <person name="Noel B."/>
            <person name="Kuo A."/>
            <person name="Morin E."/>
            <person name="Chen J."/>
            <person name="Kohler A."/>
            <person name="Krizsan K."/>
            <person name="Balestrini R."/>
            <person name="Da Silva C."/>
            <person name="Montanini B."/>
            <person name="Hainaut M."/>
            <person name="Levati E."/>
            <person name="Barry K.W."/>
            <person name="Belfiori B."/>
            <person name="Cichocki N."/>
            <person name="Clum A."/>
            <person name="Dockter R.B."/>
            <person name="Fauchery L."/>
            <person name="Guy J."/>
            <person name="Iotti M."/>
            <person name="Le Tacon F."/>
            <person name="Lindquist E.A."/>
            <person name="Lipzen A."/>
            <person name="Malagnac F."/>
            <person name="Mello A."/>
            <person name="Molinier V."/>
            <person name="Miyauchi S."/>
            <person name="Poulain J."/>
            <person name="Riccioni C."/>
            <person name="Rubini A."/>
            <person name="Sitrit Y."/>
            <person name="Splivallo R."/>
            <person name="Traeger S."/>
            <person name="Wang M."/>
            <person name="Zifcakova L."/>
            <person name="Wipf D."/>
            <person name="Zambonelli A."/>
            <person name="Paolocci F."/>
            <person name="Nowrousian M."/>
            <person name="Ottonello S."/>
            <person name="Baldrian P."/>
            <person name="Spatafora J.W."/>
            <person name="Henrissat B."/>
            <person name="Nagy L.G."/>
            <person name="Aury J.M."/>
            <person name="Wincker P."/>
            <person name="Grigoriev I.V."/>
            <person name="Bonfante P."/>
            <person name="Martin F.M."/>
        </authorList>
    </citation>
    <scope>NUCLEOTIDE SEQUENCE [LARGE SCALE GENOMIC DNA]</scope>
    <source>
        <strain evidence="1 2">RN42</strain>
    </source>
</reference>
<evidence type="ECO:0000313" key="1">
    <source>
        <dbReference type="EMBL" id="RPA71626.1"/>
    </source>
</evidence>
<dbReference type="AlphaFoldDB" id="A0A3N4HEL6"/>
<sequence>MSGVEILGVVAASCQFGAYAFKFLKAARDSYSCTTELTEELEEISSIVRTAERVFGDTDKLFGDQTFANGDHEMKKLYREGSALANELRAKLDIVTEGLTHDAYDKTNTLAKRAKALKTAFSAAATVQEISEMEPRLQKLMAALSARSLSVLR</sequence>
<evidence type="ECO:0000313" key="2">
    <source>
        <dbReference type="Proteomes" id="UP000275078"/>
    </source>
</evidence>
<proteinExistence type="predicted"/>
<accession>A0A3N4HEL6</accession>
<evidence type="ECO:0008006" key="3">
    <source>
        <dbReference type="Google" id="ProtNLM"/>
    </source>
</evidence>
<organism evidence="1 2">
    <name type="scientific">Ascobolus immersus RN42</name>
    <dbReference type="NCBI Taxonomy" id="1160509"/>
    <lineage>
        <taxon>Eukaryota</taxon>
        <taxon>Fungi</taxon>
        <taxon>Dikarya</taxon>
        <taxon>Ascomycota</taxon>
        <taxon>Pezizomycotina</taxon>
        <taxon>Pezizomycetes</taxon>
        <taxon>Pezizales</taxon>
        <taxon>Ascobolaceae</taxon>
        <taxon>Ascobolus</taxon>
    </lineage>
</organism>
<dbReference type="EMBL" id="ML119912">
    <property type="protein sequence ID" value="RPA71626.1"/>
    <property type="molecule type" value="Genomic_DNA"/>
</dbReference>
<gene>
    <name evidence="1" type="ORF">BJ508DRAFT_381957</name>
</gene>